<keyword evidence="2" id="KW-1185">Reference proteome</keyword>
<protein>
    <submittedName>
        <fullName evidence="1">Uncharacterized protein</fullName>
    </submittedName>
</protein>
<proteinExistence type="predicted"/>
<dbReference type="Proteomes" id="UP001519460">
    <property type="component" value="Unassembled WGS sequence"/>
</dbReference>
<accession>A0ABD0LE88</accession>
<dbReference type="EMBL" id="JACVVK020000056">
    <property type="protein sequence ID" value="KAK7497738.1"/>
    <property type="molecule type" value="Genomic_DNA"/>
</dbReference>
<evidence type="ECO:0000313" key="2">
    <source>
        <dbReference type="Proteomes" id="UP001519460"/>
    </source>
</evidence>
<sequence length="71" mass="7618">MKILPAARDRPTAKSVCRLGGLASGVSPQSLSVIKRLHHPANEPAKRRASLDGFLSEIVSSPSNKHRGAKY</sequence>
<evidence type="ECO:0000313" key="1">
    <source>
        <dbReference type="EMBL" id="KAK7497738.1"/>
    </source>
</evidence>
<reference evidence="1 2" key="1">
    <citation type="journal article" date="2023" name="Sci. Data">
        <title>Genome assembly of the Korean intertidal mud-creeper Batillaria attramentaria.</title>
        <authorList>
            <person name="Patra A.K."/>
            <person name="Ho P.T."/>
            <person name="Jun S."/>
            <person name="Lee S.J."/>
            <person name="Kim Y."/>
            <person name="Won Y.J."/>
        </authorList>
    </citation>
    <scope>NUCLEOTIDE SEQUENCE [LARGE SCALE GENOMIC DNA]</scope>
    <source>
        <strain evidence="1">Wonlab-2016</strain>
    </source>
</reference>
<dbReference type="AlphaFoldDB" id="A0ABD0LE88"/>
<comment type="caution">
    <text evidence="1">The sequence shown here is derived from an EMBL/GenBank/DDBJ whole genome shotgun (WGS) entry which is preliminary data.</text>
</comment>
<gene>
    <name evidence="1" type="ORF">BaRGS_00011133</name>
</gene>
<organism evidence="1 2">
    <name type="scientific">Batillaria attramentaria</name>
    <dbReference type="NCBI Taxonomy" id="370345"/>
    <lineage>
        <taxon>Eukaryota</taxon>
        <taxon>Metazoa</taxon>
        <taxon>Spiralia</taxon>
        <taxon>Lophotrochozoa</taxon>
        <taxon>Mollusca</taxon>
        <taxon>Gastropoda</taxon>
        <taxon>Caenogastropoda</taxon>
        <taxon>Sorbeoconcha</taxon>
        <taxon>Cerithioidea</taxon>
        <taxon>Batillariidae</taxon>
        <taxon>Batillaria</taxon>
    </lineage>
</organism>
<name>A0ABD0LE88_9CAEN</name>